<dbReference type="Proteomes" id="UP000784294">
    <property type="component" value="Unassembled WGS sequence"/>
</dbReference>
<gene>
    <name evidence="2" type="ORF">PXEA_LOCUS6030</name>
</gene>
<accession>A0A3S5BPS2</accession>
<feature type="compositionally biased region" description="Low complexity" evidence="1">
    <location>
        <begin position="155"/>
        <end position="172"/>
    </location>
</feature>
<reference evidence="2" key="1">
    <citation type="submission" date="2018-11" db="EMBL/GenBank/DDBJ databases">
        <authorList>
            <consortium name="Pathogen Informatics"/>
        </authorList>
    </citation>
    <scope>NUCLEOTIDE SEQUENCE</scope>
</reference>
<feature type="region of interest" description="Disordered" evidence="1">
    <location>
        <begin position="144"/>
        <end position="172"/>
    </location>
</feature>
<organism evidence="2 3">
    <name type="scientific">Protopolystoma xenopodis</name>
    <dbReference type="NCBI Taxonomy" id="117903"/>
    <lineage>
        <taxon>Eukaryota</taxon>
        <taxon>Metazoa</taxon>
        <taxon>Spiralia</taxon>
        <taxon>Lophotrochozoa</taxon>
        <taxon>Platyhelminthes</taxon>
        <taxon>Monogenea</taxon>
        <taxon>Polyopisthocotylea</taxon>
        <taxon>Polystomatidea</taxon>
        <taxon>Polystomatidae</taxon>
        <taxon>Protopolystoma</taxon>
    </lineage>
</organism>
<proteinExistence type="predicted"/>
<comment type="caution">
    <text evidence="2">The sequence shown here is derived from an EMBL/GenBank/DDBJ whole genome shotgun (WGS) entry which is preliminary data.</text>
</comment>
<dbReference type="AlphaFoldDB" id="A0A3S5BPS2"/>
<name>A0A3S5BPS2_9PLAT</name>
<evidence type="ECO:0000313" key="2">
    <source>
        <dbReference type="EMBL" id="VEL12590.1"/>
    </source>
</evidence>
<evidence type="ECO:0000313" key="3">
    <source>
        <dbReference type="Proteomes" id="UP000784294"/>
    </source>
</evidence>
<feature type="compositionally biased region" description="Low complexity" evidence="1">
    <location>
        <begin position="88"/>
        <end position="98"/>
    </location>
</feature>
<sequence length="250" mass="27530">MRHCRGKQLLAIEASRPNTKHFRQNIRNNVELVTSRPHVRNATSLIELTKGEQKSVKLLEDKKYKEILAKRPGEKEQIVQPIRDSEADSASSESASSEEIQKRAKPALPLIQTGFSNSFSTSVTSESTSPSSYTVSLGTTILTSAGTNSSKTHKSNISSSKSTSTLDSLKSSKASSTGSRLLLVNIGHNDECEAKGLTKITQKEIGTTKMTKAEITNPGAKSDFRQDQYKNKPTFHITEPSRLNTTWRHL</sequence>
<dbReference type="EMBL" id="CAAALY010015220">
    <property type="protein sequence ID" value="VEL12590.1"/>
    <property type="molecule type" value="Genomic_DNA"/>
</dbReference>
<feature type="region of interest" description="Disordered" evidence="1">
    <location>
        <begin position="73"/>
        <end position="102"/>
    </location>
</feature>
<protein>
    <submittedName>
        <fullName evidence="2">Uncharacterized protein</fullName>
    </submittedName>
</protein>
<keyword evidence="3" id="KW-1185">Reference proteome</keyword>
<evidence type="ECO:0000256" key="1">
    <source>
        <dbReference type="SAM" id="MobiDB-lite"/>
    </source>
</evidence>